<feature type="transmembrane region" description="Helical" evidence="7">
    <location>
        <begin position="404"/>
        <end position="427"/>
    </location>
</feature>
<evidence type="ECO:0000256" key="5">
    <source>
        <dbReference type="ARBA" id="ARBA00022989"/>
    </source>
</evidence>
<evidence type="ECO:0000256" key="1">
    <source>
        <dbReference type="ARBA" id="ARBA00004141"/>
    </source>
</evidence>
<dbReference type="GeneID" id="24137134"/>
<evidence type="ECO:0000256" key="7">
    <source>
        <dbReference type="SAM" id="Phobius"/>
    </source>
</evidence>
<accession>A0A067BRB1</accession>
<dbReference type="EMBL" id="KK583356">
    <property type="protein sequence ID" value="KDO19340.1"/>
    <property type="molecule type" value="Genomic_DNA"/>
</dbReference>
<feature type="transmembrane region" description="Helical" evidence="7">
    <location>
        <begin position="126"/>
        <end position="145"/>
    </location>
</feature>
<dbReference type="PANTHER" id="PTHR31585">
    <property type="entry name" value="FOLATE-BIOPTERIN TRANSPORTER 1, CHLOROPLASTIC"/>
    <property type="match status" value="1"/>
</dbReference>
<dbReference type="KEGG" id="spar:SPRG_15402"/>
<evidence type="ECO:0000256" key="2">
    <source>
        <dbReference type="ARBA" id="ARBA00007015"/>
    </source>
</evidence>
<dbReference type="Proteomes" id="UP000030745">
    <property type="component" value="Unassembled WGS sequence"/>
</dbReference>
<feature type="transmembrane region" description="Helical" evidence="7">
    <location>
        <begin position="262"/>
        <end position="281"/>
    </location>
</feature>
<keyword evidence="6 7" id="KW-0472">Membrane</keyword>
<evidence type="ECO:0000256" key="6">
    <source>
        <dbReference type="ARBA" id="ARBA00023136"/>
    </source>
</evidence>
<comment type="subcellular location">
    <subcellularLocation>
        <location evidence="1">Membrane</location>
        <topology evidence="1">Multi-pass membrane protein</topology>
    </subcellularLocation>
</comment>
<dbReference type="InterPro" id="IPR039309">
    <property type="entry name" value="BT1"/>
</dbReference>
<feature type="transmembrane region" description="Helical" evidence="7">
    <location>
        <begin position="223"/>
        <end position="242"/>
    </location>
</feature>
<evidence type="ECO:0000256" key="3">
    <source>
        <dbReference type="ARBA" id="ARBA00022448"/>
    </source>
</evidence>
<dbReference type="Gene3D" id="1.20.1250.20">
    <property type="entry name" value="MFS general substrate transporter like domains"/>
    <property type="match status" value="1"/>
</dbReference>
<gene>
    <name evidence="8" type="ORF">SPRG_15402</name>
</gene>
<protein>
    <recommendedName>
        <fullName evidence="10">Major facilitator superfamily associated domain-containing protein</fullName>
    </recommendedName>
</protein>
<dbReference type="GO" id="GO:0016020">
    <property type="term" value="C:membrane"/>
    <property type="evidence" value="ECO:0007669"/>
    <property type="project" value="UniProtKB-SubCell"/>
</dbReference>
<dbReference type="PANTHER" id="PTHR31585:SF5">
    <property type="entry name" value="RNA-BINDING S4 DOMAIN-CONTAINING PROTEIN"/>
    <property type="match status" value="1"/>
</dbReference>
<evidence type="ECO:0008006" key="10">
    <source>
        <dbReference type="Google" id="ProtNLM"/>
    </source>
</evidence>
<feature type="transmembrane region" description="Helical" evidence="7">
    <location>
        <begin position="102"/>
        <end position="119"/>
    </location>
</feature>
<feature type="transmembrane region" description="Helical" evidence="7">
    <location>
        <begin position="439"/>
        <end position="461"/>
    </location>
</feature>
<evidence type="ECO:0000256" key="4">
    <source>
        <dbReference type="ARBA" id="ARBA00022692"/>
    </source>
</evidence>
<keyword evidence="5 7" id="KW-1133">Transmembrane helix</keyword>
<comment type="similarity">
    <text evidence="2">Belongs to the major facilitator superfamily. Folate-biopterin transporter (TC 2.A.71) family.</text>
</comment>
<reference evidence="8 9" key="1">
    <citation type="journal article" date="2013" name="PLoS Genet.">
        <title>Distinctive expansion of potential virulence genes in the genome of the oomycete fish pathogen Saprolegnia parasitica.</title>
        <authorList>
            <person name="Jiang R.H."/>
            <person name="de Bruijn I."/>
            <person name="Haas B.J."/>
            <person name="Belmonte R."/>
            <person name="Lobach L."/>
            <person name="Christie J."/>
            <person name="van den Ackerveken G."/>
            <person name="Bottin A."/>
            <person name="Bulone V."/>
            <person name="Diaz-Moreno S.M."/>
            <person name="Dumas B."/>
            <person name="Fan L."/>
            <person name="Gaulin E."/>
            <person name="Govers F."/>
            <person name="Grenville-Briggs L.J."/>
            <person name="Horner N.R."/>
            <person name="Levin J.Z."/>
            <person name="Mammella M."/>
            <person name="Meijer H.J."/>
            <person name="Morris P."/>
            <person name="Nusbaum C."/>
            <person name="Oome S."/>
            <person name="Phillips A.J."/>
            <person name="van Rooyen D."/>
            <person name="Rzeszutek E."/>
            <person name="Saraiva M."/>
            <person name="Secombes C.J."/>
            <person name="Seidl M.F."/>
            <person name="Snel B."/>
            <person name="Stassen J.H."/>
            <person name="Sykes S."/>
            <person name="Tripathy S."/>
            <person name="van den Berg H."/>
            <person name="Vega-Arreguin J.C."/>
            <person name="Wawra S."/>
            <person name="Young S.K."/>
            <person name="Zeng Q."/>
            <person name="Dieguez-Uribeondo J."/>
            <person name="Russ C."/>
            <person name="Tyler B.M."/>
            <person name="van West P."/>
        </authorList>
    </citation>
    <scope>NUCLEOTIDE SEQUENCE [LARGE SCALE GENOMIC DNA]</scope>
    <source>
        <strain evidence="8 9">CBS 223.65</strain>
    </source>
</reference>
<feature type="transmembrane region" description="Helical" evidence="7">
    <location>
        <begin position="523"/>
        <end position="547"/>
    </location>
</feature>
<dbReference type="OrthoDB" id="754047at2759"/>
<feature type="transmembrane region" description="Helical" evidence="7">
    <location>
        <begin position="61"/>
        <end position="82"/>
    </location>
</feature>
<feature type="transmembrane region" description="Helical" evidence="7">
    <location>
        <begin position="182"/>
        <end position="202"/>
    </location>
</feature>
<name>A0A067BRB1_SAPPC</name>
<keyword evidence="9" id="KW-1185">Reference proteome</keyword>
<proteinExistence type="inferred from homology"/>
<dbReference type="SUPFAM" id="SSF103473">
    <property type="entry name" value="MFS general substrate transporter"/>
    <property type="match status" value="1"/>
</dbReference>
<keyword evidence="3" id="KW-0813">Transport</keyword>
<dbReference type="AlphaFoldDB" id="A0A067BRB1"/>
<sequence length="561" mass="61793">MAAKRPGAIELQERVSYVSATQDKAAGEDYGDVKTPGELEGGALRAGGAPDYMSREVIGLLAQYVAVGFIYGTLPSLLYPVITGYYHMTGAQYNSAKTLLGIGWSLKAFIGMISDCVPIKGYRRKSWMMIGWTCCLCFLLVITFIDKDLPYYSDPSVAETPAFERTDAQNATVNYNAKDKGGVMAILFGLATISYLFADVPADALVVEYAQREPIATRGRMQSLVYATRTICTTIVGAIVGFCMNSPRFAGSYTWDFGLNTMYIILCVPCIAMLPITYFFIKDHKVVAAPFSEYLAQVWQLVQKRAMWQIMLFNFFYNLFGGGFSSTAAPYVQLVWAKVENLNSQIMGIVSNLIFAAIITAIGRWGTNWNWRIVVVSTTLSTIAIDIIVQYCTIYNIIRNQWFYLGVPIVEMLPQGVLFIVTTFVIVELAEIGNEGIVYGLLTTVSNLPAAVGPVLANLIYSNFRVDEDSITSDTDDARNQVAYTYMIYYSGFIIAACTSYFLPSQKLQLHELQRNGGSYPIIGGAVLIFCFCMLVYSITCSILSMFASTSCLVIAGGDGC</sequence>
<evidence type="ECO:0000313" key="8">
    <source>
        <dbReference type="EMBL" id="KDO19340.1"/>
    </source>
</evidence>
<dbReference type="VEuPathDB" id="FungiDB:SPRG_15402"/>
<dbReference type="Pfam" id="PF03092">
    <property type="entry name" value="BT1"/>
    <property type="match status" value="2"/>
</dbReference>
<feature type="transmembrane region" description="Helical" evidence="7">
    <location>
        <begin position="374"/>
        <end position="398"/>
    </location>
</feature>
<dbReference type="OMA" id="ATRTICT"/>
<dbReference type="RefSeq" id="XP_012209960.1">
    <property type="nucleotide sequence ID" value="XM_012354570.1"/>
</dbReference>
<feature type="transmembrane region" description="Helical" evidence="7">
    <location>
        <begin position="315"/>
        <end position="336"/>
    </location>
</feature>
<feature type="transmembrane region" description="Helical" evidence="7">
    <location>
        <begin position="342"/>
        <end position="362"/>
    </location>
</feature>
<feature type="transmembrane region" description="Helical" evidence="7">
    <location>
        <begin position="481"/>
        <end position="503"/>
    </location>
</feature>
<evidence type="ECO:0000313" key="9">
    <source>
        <dbReference type="Proteomes" id="UP000030745"/>
    </source>
</evidence>
<keyword evidence="4 7" id="KW-0812">Transmembrane</keyword>
<dbReference type="InterPro" id="IPR036259">
    <property type="entry name" value="MFS_trans_sf"/>
</dbReference>
<organism evidence="8 9">
    <name type="scientific">Saprolegnia parasitica (strain CBS 223.65)</name>
    <dbReference type="NCBI Taxonomy" id="695850"/>
    <lineage>
        <taxon>Eukaryota</taxon>
        <taxon>Sar</taxon>
        <taxon>Stramenopiles</taxon>
        <taxon>Oomycota</taxon>
        <taxon>Saprolegniomycetes</taxon>
        <taxon>Saprolegniales</taxon>
        <taxon>Saprolegniaceae</taxon>
        <taxon>Saprolegnia</taxon>
    </lineage>
</organism>